<dbReference type="EC" id="1.3.1.6" evidence="4"/>
<evidence type="ECO:0000256" key="3">
    <source>
        <dbReference type="ARBA" id="ARBA00023002"/>
    </source>
</evidence>
<protein>
    <recommendedName>
        <fullName evidence="4">Fumarate reductase</fullName>
        <ecNumber evidence="4">1.3.1.6</ecNumber>
    </recommendedName>
</protein>
<dbReference type="HOGENOM" id="CLU_011398_4_5_1"/>
<dbReference type="NCBIfam" id="TIGR01813">
    <property type="entry name" value="flavo_cyto_c"/>
    <property type="match status" value="1"/>
</dbReference>
<keyword evidence="8" id="KW-1185">Reference proteome</keyword>
<dbReference type="SUPFAM" id="SSF56425">
    <property type="entry name" value="Succinate dehydrogenase/fumarate reductase flavoprotein, catalytic domain"/>
    <property type="match status" value="1"/>
</dbReference>
<keyword evidence="1 4" id="KW-0285">Flavoprotein</keyword>
<dbReference type="GeneID" id="19322332"/>
<dbReference type="InterPro" id="IPR036188">
    <property type="entry name" value="FAD/NAD-bd_sf"/>
</dbReference>
<reference evidence="8" key="1">
    <citation type="journal article" date="2013" name="Genome Announc.">
        <title>Draft genome sequence of the ascomycete Phaeoacremonium aleophilum strain UCR-PA7, a causal agent of the esca disease complex in grapevines.</title>
        <authorList>
            <person name="Blanco-Ulate B."/>
            <person name="Rolshausen P."/>
            <person name="Cantu D."/>
        </authorList>
    </citation>
    <scope>NUCLEOTIDE SEQUENCE [LARGE SCALE GENOMIC DNA]</scope>
    <source>
        <strain evidence="8">UCR-PA7</strain>
    </source>
</reference>
<evidence type="ECO:0000256" key="5">
    <source>
        <dbReference type="SAM" id="MobiDB-lite"/>
    </source>
</evidence>
<dbReference type="EMBL" id="KB932922">
    <property type="protein sequence ID" value="EOO02355.1"/>
    <property type="molecule type" value="Genomic_DNA"/>
</dbReference>
<dbReference type="Gene3D" id="3.50.50.60">
    <property type="entry name" value="FAD/NAD(P)-binding domain"/>
    <property type="match status" value="1"/>
</dbReference>
<dbReference type="AlphaFoldDB" id="R8BSW1"/>
<dbReference type="SUPFAM" id="SSF51905">
    <property type="entry name" value="FAD/NAD(P)-binding domain"/>
    <property type="match status" value="1"/>
</dbReference>
<sequence length="474" mass="49719">MSQSAPSPVVIVVGAGLAGLSAAYEALRVGASVRLLERAAKPGGNSIKASSGINGAPTRFQKGQDTSFYSDTVRSAGVRLSSGDVGARKDRESLIALLTNKSASAVDFLVDDIGVDLSVVAQLGGHSFARTHRGAGKTPPGAAIIFALLDKLKAFPNFELKTGCEVTRLLSAEPSKVTGVEFVSDGQTQNLDGPVVFTTGGFAGDAKGLLAKYRPDLSRIPSTNDPRPGMHNLLTSVGASLVDMDSVQIHPTGFVDPANPDAPVKFLAAEMLRGEGGILLHKGKRFVNEMETREYISNVIMKLPGSDTQGGDSRQWDVQILLDPGACEVAGPHVGFYTWKGLVTKQKVKELDATTRDTIRAYSAIVAGDSVDEYGRKVFGHWKLTGAPTDDDQEVCVGRVTPIIHFTMGGVAINEQAEVLASDLGSQQKPVQGLWAAGEITGGIHGDNRLGGSSLLECVVVGRIAGGNAGLFTQ</sequence>
<dbReference type="PROSITE" id="PS00837">
    <property type="entry name" value="ALADH_PNT_2"/>
    <property type="match status" value="1"/>
</dbReference>
<dbReference type="InterPro" id="IPR008143">
    <property type="entry name" value="Ala_DH/PNT_CS2"/>
</dbReference>
<dbReference type="PANTHER" id="PTHR43400:SF12">
    <property type="entry name" value="FUMARATE REDUCTASE"/>
    <property type="match status" value="1"/>
</dbReference>
<keyword evidence="2 4" id="KW-0274">FAD</keyword>
<accession>R8BSW1</accession>
<feature type="region of interest" description="Disordered" evidence="5">
    <location>
        <begin position="44"/>
        <end position="64"/>
    </location>
</feature>
<dbReference type="InterPro" id="IPR050315">
    <property type="entry name" value="FAD-oxidoreductase_2"/>
</dbReference>
<proteinExistence type="inferred from homology"/>
<keyword evidence="3 4" id="KW-0560">Oxidoreductase</keyword>
<comment type="function">
    <text evidence="4">Irreversibly catalyzes the reduction of fumarate to succinate.</text>
</comment>
<feature type="domain" description="FAD-dependent oxidoreductase 2 FAD-binding" evidence="6">
    <location>
        <begin position="10"/>
        <end position="455"/>
    </location>
</feature>
<dbReference type="PANTHER" id="PTHR43400">
    <property type="entry name" value="FUMARATE REDUCTASE"/>
    <property type="match status" value="1"/>
</dbReference>
<gene>
    <name evidence="7" type="ORF">UCRPA7_2114</name>
</gene>
<dbReference type="RefSeq" id="XP_007912880.1">
    <property type="nucleotide sequence ID" value="XM_007914689.1"/>
</dbReference>
<dbReference type="InterPro" id="IPR003953">
    <property type="entry name" value="FAD-dep_OxRdtase_2_FAD-bd"/>
</dbReference>
<evidence type="ECO:0000256" key="2">
    <source>
        <dbReference type="ARBA" id="ARBA00022827"/>
    </source>
</evidence>
<comment type="cofactor">
    <cofactor evidence="4">
        <name>FAD</name>
        <dbReference type="ChEBI" id="CHEBI:57692"/>
    </cofactor>
    <text evidence="4">Binds 1 FAD per monomer.</text>
</comment>
<dbReference type="GO" id="GO:0016156">
    <property type="term" value="F:fumarate reductase (NADH) activity"/>
    <property type="evidence" value="ECO:0007669"/>
    <property type="project" value="UniProtKB-EC"/>
</dbReference>
<dbReference type="OrthoDB" id="10254877at2759"/>
<dbReference type="Pfam" id="PF00890">
    <property type="entry name" value="FAD_binding_2"/>
    <property type="match status" value="1"/>
</dbReference>
<dbReference type="KEGG" id="tmn:UCRPA7_2114"/>
<evidence type="ECO:0000313" key="8">
    <source>
        <dbReference type="Proteomes" id="UP000014074"/>
    </source>
</evidence>
<organism evidence="7 8">
    <name type="scientific">Phaeoacremonium minimum (strain UCR-PA7)</name>
    <name type="common">Esca disease fungus</name>
    <name type="synonym">Togninia minima</name>
    <dbReference type="NCBI Taxonomy" id="1286976"/>
    <lineage>
        <taxon>Eukaryota</taxon>
        <taxon>Fungi</taxon>
        <taxon>Dikarya</taxon>
        <taxon>Ascomycota</taxon>
        <taxon>Pezizomycotina</taxon>
        <taxon>Sordariomycetes</taxon>
        <taxon>Sordariomycetidae</taxon>
        <taxon>Togniniales</taxon>
        <taxon>Togniniaceae</taxon>
        <taxon>Phaeoacremonium</taxon>
    </lineage>
</organism>
<evidence type="ECO:0000256" key="4">
    <source>
        <dbReference type="RuleBase" id="RU366062"/>
    </source>
</evidence>
<evidence type="ECO:0000313" key="7">
    <source>
        <dbReference type="EMBL" id="EOO02355.1"/>
    </source>
</evidence>
<name>R8BSW1_PHAM7</name>
<dbReference type="Gene3D" id="3.90.700.10">
    <property type="entry name" value="Succinate dehydrogenase/fumarate reductase flavoprotein, catalytic domain"/>
    <property type="match status" value="1"/>
</dbReference>
<comment type="catalytic activity">
    <reaction evidence="4">
        <text>succinate + NAD(+) = fumarate + NADH + H(+)</text>
        <dbReference type="Rhea" id="RHEA:18281"/>
        <dbReference type="ChEBI" id="CHEBI:15378"/>
        <dbReference type="ChEBI" id="CHEBI:29806"/>
        <dbReference type="ChEBI" id="CHEBI:30031"/>
        <dbReference type="ChEBI" id="CHEBI:57540"/>
        <dbReference type="ChEBI" id="CHEBI:57945"/>
        <dbReference type="EC" id="1.3.1.6"/>
    </reaction>
</comment>
<dbReference type="InterPro" id="IPR027477">
    <property type="entry name" value="Succ_DH/fumarate_Rdtase_cat_sf"/>
</dbReference>
<evidence type="ECO:0000259" key="6">
    <source>
        <dbReference type="Pfam" id="PF00890"/>
    </source>
</evidence>
<comment type="similarity">
    <text evidence="4">Belongs to the FAD-dependent oxidoreductase 2 family. FRD/SDH subfamily.</text>
</comment>
<dbReference type="InterPro" id="IPR010960">
    <property type="entry name" value="Flavocytochrome_c"/>
</dbReference>
<dbReference type="eggNOG" id="KOG2404">
    <property type="taxonomic scope" value="Eukaryota"/>
</dbReference>
<evidence type="ECO:0000256" key="1">
    <source>
        <dbReference type="ARBA" id="ARBA00022630"/>
    </source>
</evidence>
<dbReference type="Proteomes" id="UP000014074">
    <property type="component" value="Unassembled WGS sequence"/>
</dbReference>
<dbReference type="GO" id="GO:0010181">
    <property type="term" value="F:FMN binding"/>
    <property type="evidence" value="ECO:0007669"/>
    <property type="project" value="InterPro"/>
</dbReference>